<evidence type="ECO:0000313" key="1">
    <source>
        <dbReference type="EMBL" id="PWN50651.1"/>
    </source>
</evidence>
<name>A0ACD0NXX1_9BASI</name>
<dbReference type="Proteomes" id="UP000245626">
    <property type="component" value="Unassembled WGS sequence"/>
</dbReference>
<keyword evidence="2" id="KW-1185">Reference proteome</keyword>
<proteinExistence type="predicted"/>
<organism evidence="1 2">
    <name type="scientific">Violaceomyces palustris</name>
    <dbReference type="NCBI Taxonomy" id="1673888"/>
    <lineage>
        <taxon>Eukaryota</taxon>
        <taxon>Fungi</taxon>
        <taxon>Dikarya</taxon>
        <taxon>Basidiomycota</taxon>
        <taxon>Ustilaginomycotina</taxon>
        <taxon>Ustilaginomycetes</taxon>
        <taxon>Violaceomycetales</taxon>
        <taxon>Violaceomycetaceae</taxon>
        <taxon>Violaceomyces</taxon>
    </lineage>
</organism>
<dbReference type="EMBL" id="KZ819911">
    <property type="protein sequence ID" value="PWN50651.1"/>
    <property type="molecule type" value="Genomic_DNA"/>
</dbReference>
<reference evidence="1 2" key="1">
    <citation type="journal article" date="2018" name="Mol. Biol. Evol.">
        <title>Broad Genomic Sampling Reveals a Smut Pathogenic Ancestry of the Fungal Clade Ustilaginomycotina.</title>
        <authorList>
            <person name="Kijpornyongpan T."/>
            <person name="Mondo S.J."/>
            <person name="Barry K."/>
            <person name="Sandor L."/>
            <person name="Lee J."/>
            <person name="Lipzen A."/>
            <person name="Pangilinan J."/>
            <person name="LaButti K."/>
            <person name="Hainaut M."/>
            <person name="Henrissat B."/>
            <person name="Grigoriev I.V."/>
            <person name="Spatafora J.W."/>
            <person name="Aime M.C."/>
        </authorList>
    </citation>
    <scope>NUCLEOTIDE SEQUENCE [LARGE SCALE GENOMIC DNA]</scope>
    <source>
        <strain evidence="1 2">SA 807</strain>
    </source>
</reference>
<evidence type="ECO:0000313" key="2">
    <source>
        <dbReference type="Proteomes" id="UP000245626"/>
    </source>
</evidence>
<sequence length="318" mass="35745">MHAWCSILPLSTTLVDSHTVTLTHTHPHPHPPTFKDHPLTSFEKASSSETESRMAKITPLESEPDPPKQAHGHLDLTEQERNQILRESGVIEKLGLPPDFIPFEQLQQSHSHATAKGGRNRAKQRIVRGGPPKDRPSSTVAPEWTDDLSDSEDGYGSPSETEDDNLKRLMSETEATHMSPTTEKLLDLFIWTMPFGFLFALLDILVRQQYGETVSFLDQLFRLLKNVPILALFIHWNLHSTRKVLVQFVLFVLSLASGIALIYKVNKSPFEEVMQQVPPLGTVWIFTIARLDLLPACVGLVIVGTWVQFAGMKLIFDT</sequence>
<accession>A0ACD0NXX1</accession>
<gene>
    <name evidence="1" type="ORF">IE53DRAFT_387033</name>
</gene>
<protein>
    <submittedName>
        <fullName evidence="1">Uncharacterized protein</fullName>
    </submittedName>
</protein>